<dbReference type="Gene3D" id="2.60.120.620">
    <property type="entry name" value="q2cbj1_9rhob like domain"/>
    <property type="match status" value="1"/>
</dbReference>
<organism evidence="1 2">
    <name type="scientific">Horticoccus luteus</name>
    <dbReference type="NCBI Taxonomy" id="2862869"/>
    <lineage>
        <taxon>Bacteria</taxon>
        <taxon>Pseudomonadati</taxon>
        <taxon>Verrucomicrobiota</taxon>
        <taxon>Opitutia</taxon>
        <taxon>Opitutales</taxon>
        <taxon>Opitutaceae</taxon>
        <taxon>Horticoccus</taxon>
    </lineage>
</organism>
<reference evidence="1" key="1">
    <citation type="submission" date="2021-08" db="EMBL/GenBank/DDBJ databases">
        <title>Genome of a novel bacterium of the phylum Verrucomicrobia, Oleiharenicola sp. KSB-15.</title>
        <authorList>
            <person name="Chung J.-H."/>
            <person name="Ahn J.-H."/>
            <person name="Yoon Y."/>
            <person name="Kim D.-Y."/>
            <person name="An S.-H."/>
            <person name="Park I."/>
            <person name="Yeon J."/>
        </authorList>
    </citation>
    <scope>NUCLEOTIDE SEQUENCE</scope>
    <source>
        <strain evidence="1">KSB-15</strain>
    </source>
</reference>
<evidence type="ECO:0000313" key="2">
    <source>
        <dbReference type="Proteomes" id="UP000825051"/>
    </source>
</evidence>
<gene>
    <name evidence="1" type="ORF">K0B96_16925</name>
</gene>
<name>A0A8F9TVM8_9BACT</name>
<keyword evidence="1" id="KW-0560">Oxidoreductase</keyword>
<dbReference type="SUPFAM" id="SSF51197">
    <property type="entry name" value="Clavaminate synthase-like"/>
    <property type="match status" value="1"/>
</dbReference>
<sequence>MSTTVDTHFDPGSEMHAPELYQPAQLASGVETLADIGPAEIAFYREHGYLVVRRAFTPAEVQSALEGLIALIMGARPDYTNLWFEAKAKDVLPTLNAEQRQDAIRKLAYFVEFDSRLKALSHHIQLWATVRRLLGDREPFMFQDMALIKPPRLGREKPWHQDHAYFEYELGTPVVGVWIALDEATVENGCMQILPGRHKEGPIIHFQRRDWQICDNQMTGARSVAVPLPPGGLLFFDGLLPHGTPHNSSPNRRRALQFHYAPADAVKAPPAERLKHFGSEGKNVTC</sequence>
<keyword evidence="1" id="KW-0223">Dioxygenase</keyword>
<protein>
    <submittedName>
        <fullName evidence="1">Phytanoyl-CoA dioxygenase family protein</fullName>
    </submittedName>
</protein>
<dbReference type="Pfam" id="PF05721">
    <property type="entry name" value="PhyH"/>
    <property type="match status" value="1"/>
</dbReference>
<dbReference type="GO" id="GO:0016706">
    <property type="term" value="F:2-oxoglutarate-dependent dioxygenase activity"/>
    <property type="evidence" value="ECO:0007669"/>
    <property type="project" value="UniProtKB-ARBA"/>
</dbReference>
<keyword evidence="2" id="KW-1185">Reference proteome</keyword>
<dbReference type="GO" id="GO:0005506">
    <property type="term" value="F:iron ion binding"/>
    <property type="evidence" value="ECO:0007669"/>
    <property type="project" value="UniProtKB-ARBA"/>
</dbReference>
<accession>A0A8F9TVM8</accession>
<dbReference type="PANTHER" id="PTHR20883:SF46">
    <property type="entry name" value="PHYTANOYL-COA HYDROXYLASE"/>
    <property type="match status" value="1"/>
</dbReference>
<proteinExistence type="predicted"/>
<dbReference type="AlphaFoldDB" id="A0A8F9TVM8"/>
<dbReference type="RefSeq" id="WP_220162206.1">
    <property type="nucleotide sequence ID" value="NZ_CP080507.1"/>
</dbReference>
<dbReference type="Proteomes" id="UP000825051">
    <property type="component" value="Chromosome"/>
</dbReference>
<dbReference type="EMBL" id="CP080507">
    <property type="protein sequence ID" value="QYM78965.1"/>
    <property type="molecule type" value="Genomic_DNA"/>
</dbReference>
<dbReference type="PANTHER" id="PTHR20883">
    <property type="entry name" value="PHYTANOYL-COA DIOXYGENASE DOMAIN CONTAINING 1"/>
    <property type="match status" value="1"/>
</dbReference>
<dbReference type="KEGG" id="ole:K0B96_16925"/>
<evidence type="ECO:0000313" key="1">
    <source>
        <dbReference type="EMBL" id="QYM78965.1"/>
    </source>
</evidence>
<dbReference type="InterPro" id="IPR008775">
    <property type="entry name" value="Phytyl_CoA_dOase-like"/>
</dbReference>